<dbReference type="InterPro" id="IPR020843">
    <property type="entry name" value="ER"/>
</dbReference>
<evidence type="ECO:0000259" key="1">
    <source>
        <dbReference type="SMART" id="SM00829"/>
    </source>
</evidence>
<protein>
    <submittedName>
        <fullName evidence="2">NADP-dependent oxidoreductase</fullName>
    </submittedName>
</protein>
<dbReference type="Pfam" id="PF08240">
    <property type="entry name" value="ADH_N"/>
    <property type="match status" value="1"/>
</dbReference>
<dbReference type="InterPro" id="IPR050700">
    <property type="entry name" value="YIM1/Zinc_Alcohol_DH_Fams"/>
</dbReference>
<dbReference type="PANTHER" id="PTHR11695:SF294">
    <property type="entry name" value="RETICULON-4-INTERACTING PROTEIN 1, MITOCHONDRIAL"/>
    <property type="match status" value="1"/>
</dbReference>
<dbReference type="PANTHER" id="PTHR11695">
    <property type="entry name" value="ALCOHOL DEHYDROGENASE RELATED"/>
    <property type="match status" value="1"/>
</dbReference>
<dbReference type="InterPro" id="IPR013154">
    <property type="entry name" value="ADH-like_N"/>
</dbReference>
<organism evidence="2 3">
    <name type="scientific">Streptomyces rubrogriseus</name>
    <dbReference type="NCBI Taxonomy" id="194673"/>
    <lineage>
        <taxon>Bacteria</taxon>
        <taxon>Bacillati</taxon>
        <taxon>Actinomycetota</taxon>
        <taxon>Actinomycetes</taxon>
        <taxon>Kitasatosporales</taxon>
        <taxon>Streptomycetaceae</taxon>
        <taxon>Streptomyces</taxon>
        <taxon>Streptomyces violaceoruber group</taxon>
    </lineage>
</organism>
<proteinExistence type="predicted"/>
<sequence>MSMNDTMLTISQDELGGPEVLKPVTVPVPEPGLGEILIRVRAAGVNPIDTYNREAGVLVGEPPFVLGWDVSGTVEAVGAGVTLYGAGDELFGMLPFPHGHGAFAQYVVAPTRAFVPKPESLTHVQAAALPLAGLTAWQALVETARIGKDSRVLINGAAGGVGHLAVQIAKAHGAHVVAVASARSADFVRSLGADDVIDYTTADFTQTVRDLDTVLEAVGGDFPVRALDCLKPGGILVTTMPHTLADGLPEAARRGVRVAGLFVEADRIGMSALAELAATGRLVPTVDATYPLEQAGAAQAARTGRGKTVLTVA</sequence>
<dbReference type="SUPFAM" id="SSF50129">
    <property type="entry name" value="GroES-like"/>
    <property type="match status" value="1"/>
</dbReference>
<evidence type="ECO:0000313" key="3">
    <source>
        <dbReference type="Proteomes" id="UP000475666"/>
    </source>
</evidence>
<accession>A0A6G3TEI1</accession>
<dbReference type="InterPro" id="IPR011032">
    <property type="entry name" value="GroES-like_sf"/>
</dbReference>
<feature type="domain" description="Enoyl reductase (ER)" evidence="1">
    <location>
        <begin position="16"/>
        <end position="310"/>
    </location>
</feature>
<reference evidence="2 3" key="1">
    <citation type="submission" date="2020-01" db="EMBL/GenBank/DDBJ databases">
        <title>Insect and environment-associated Actinomycetes.</title>
        <authorList>
            <person name="Currrie C."/>
            <person name="Chevrette M."/>
            <person name="Carlson C."/>
            <person name="Stubbendieck R."/>
            <person name="Wendt-Pienkowski E."/>
        </authorList>
    </citation>
    <scope>NUCLEOTIDE SEQUENCE [LARGE SCALE GENOMIC DNA]</scope>
    <source>
        <strain evidence="2 3">SID7739</strain>
    </source>
</reference>
<dbReference type="GO" id="GO:0016491">
    <property type="term" value="F:oxidoreductase activity"/>
    <property type="evidence" value="ECO:0007669"/>
    <property type="project" value="InterPro"/>
</dbReference>
<dbReference type="EMBL" id="JAAGMQ010000458">
    <property type="protein sequence ID" value="NEC34718.1"/>
    <property type="molecule type" value="Genomic_DNA"/>
</dbReference>
<dbReference type="AlphaFoldDB" id="A0A6G3TEI1"/>
<comment type="caution">
    <text evidence="2">The sequence shown here is derived from an EMBL/GenBank/DDBJ whole genome shotgun (WGS) entry which is preliminary data.</text>
</comment>
<dbReference type="CDD" id="cd05289">
    <property type="entry name" value="MDR_like_2"/>
    <property type="match status" value="1"/>
</dbReference>
<gene>
    <name evidence="2" type="ORF">G3I66_16315</name>
</gene>
<dbReference type="InterPro" id="IPR036291">
    <property type="entry name" value="NAD(P)-bd_dom_sf"/>
</dbReference>
<evidence type="ECO:0000313" key="2">
    <source>
        <dbReference type="EMBL" id="NEC34718.1"/>
    </source>
</evidence>
<name>A0A6G3TEI1_9ACTN</name>
<dbReference type="Gene3D" id="3.90.180.10">
    <property type="entry name" value="Medium-chain alcohol dehydrogenases, catalytic domain"/>
    <property type="match status" value="1"/>
</dbReference>
<dbReference type="Proteomes" id="UP000475666">
    <property type="component" value="Unassembled WGS sequence"/>
</dbReference>
<dbReference type="SMART" id="SM00829">
    <property type="entry name" value="PKS_ER"/>
    <property type="match status" value="1"/>
</dbReference>
<dbReference type="Pfam" id="PF13602">
    <property type="entry name" value="ADH_zinc_N_2"/>
    <property type="match status" value="1"/>
</dbReference>
<dbReference type="SUPFAM" id="SSF51735">
    <property type="entry name" value="NAD(P)-binding Rossmann-fold domains"/>
    <property type="match status" value="1"/>
</dbReference>
<dbReference type="Gene3D" id="3.40.50.720">
    <property type="entry name" value="NAD(P)-binding Rossmann-like Domain"/>
    <property type="match status" value="1"/>
</dbReference>